<dbReference type="VEuPathDB" id="FungiDB:C5L36_0E04130"/>
<dbReference type="HOGENOM" id="CLU_539741_0_0_1"/>
<dbReference type="EMBL" id="JQFK01000061">
    <property type="protein sequence ID" value="KGK36616.1"/>
    <property type="molecule type" value="Genomic_DNA"/>
</dbReference>
<protein>
    <submittedName>
        <fullName evidence="2">Uncharacterized protein</fullName>
    </submittedName>
</protein>
<dbReference type="Proteomes" id="UP000029867">
    <property type="component" value="Unassembled WGS sequence"/>
</dbReference>
<sequence length="505" mass="57461">MLPRVVQELIQASRKTAREFRKALDDVAELLNERQLEQALRERGQPVKVPVRSRGNDSRHPLQRRHFSTSRNAKFNASNISLNFKSIRDVRLKQNNIRTRISVTNTLRAATYQAQPFRKDGVSIHTQSDKHIPSDVTESGPGTYPGALDDVAELLNERQLEQALRERGQPVKVPVRSRGNDSRHPLQRRHFSTSRNAKFNASNISLNFKSIRDVRLKQNNFRTRISVTNTLRAATYQAQPFRSPIRGCLFTRGPGSSLYNHFPRHNARMYSTFGPNMTHQVIENLSQSIRMLFIKGGETAQNMMTKESSFKVLNDDTFAEKDIELAGKVSDFSGLRENGCIVTFDLITPSIQYIPDSGFFDNDSSEKFHSIFESSMKHQEKVLNDVQLFRNNIGSTSFKFERKKDRNRLKFYVPSCDLMKMEYLLQEAGIQTAVVLVNRESPTSSFDNISNYSGPELVSDSDNDSVLSTDDDLSDYFASNSDERVSVLSSSNDYYDTLPSSMVVV</sequence>
<reference evidence="3" key="1">
    <citation type="journal article" date="2014" name="Microb. Cell Fact.">
        <title>Exploiting Issatchenkia orientalis SD108 for succinic acid production.</title>
        <authorList>
            <person name="Xiao H."/>
            <person name="Shao Z."/>
            <person name="Jiang Y."/>
            <person name="Dole S."/>
            <person name="Zhao H."/>
        </authorList>
    </citation>
    <scope>NUCLEOTIDE SEQUENCE [LARGE SCALE GENOMIC DNA]</scope>
    <source>
        <strain evidence="3">SD108</strain>
    </source>
</reference>
<evidence type="ECO:0000313" key="2">
    <source>
        <dbReference type="EMBL" id="KGK36616.1"/>
    </source>
</evidence>
<name>A0A099NXJ6_PICKU</name>
<accession>A0A099NXJ6</accession>
<feature type="region of interest" description="Disordered" evidence="1">
    <location>
        <begin position="41"/>
        <end position="72"/>
    </location>
</feature>
<evidence type="ECO:0000256" key="1">
    <source>
        <dbReference type="SAM" id="MobiDB-lite"/>
    </source>
</evidence>
<organism evidence="2 3">
    <name type="scientific">Pichia kudriavzevii</name>
    <name type="common">Yeast</name>
    <name type="synonym">Issatchenkia orientalis</name>
    <dbReference type="NCBI Taxonomy" id="4909"/>
    <lineage>
        <taxon>Eukaryota</taxon>
        <taxon>Fungi</taxon>
        <taxon>Dikarya</taxon>
        <taxon>Ascomycota</taxon>
        <taxon>Saccharomycotina</taxon>
        <taxon>Pichiomycetes</taxon>
        <taxon>Pichiales</taxon>
        <taxon>Pichiaceae</taxon>
        <taxon>Pichia</taxon>
    </lineage>
</organism>
<gene>
    <name evidence="2" type="ORF">JL09_g4243</name>
</gene>
<feature type="region of interest" description="Disordered" evidence="1">
    <location>
        <begin position="166"/>
        <end position="186"/>
    </location>
</feature>
<evidence type="ECO:0000313" key="3">
    <source>
        <dbReference type="Proteomes" id="UP000029867"/>
    </source>
</evidence>
<dbReference type="AlphaFoldDB" id="A0A099NXJ6"/>
<proteinExistence type="predicted"/>
<comment type="caution">
    <text evidence="2">The sequence shown here is derived from an EMBL/GenBank/DDBJ whole genome shotgun (WGS) entry which is preliminary data.</text>
</comment>